<dbReference type="FunFam" id="3.40.50.300:FF:000078">
    <property type="entry name" value="Elongation factor 4"/>
    <property type="match status" value="1"/>
</dbReference>
<evidence type="ECO:0000256" key="4">
    <source>
        <dbReference type="ARBA" id="ARBA00022801"/>
    </source>
</evidence>
<dbReference type="Pfam" id="PF00679">
    <property type="entry name" value="EFG_C"/>
    <property type="match status" value="1"/>
</dbReference>
<dbReference type="InterPro" id="IPR035654">
    <property type="entry name" value="LepA_IV"/>
</dbReference>
<keyword evidence="15" id="KW-1185">Reference proteome</keyword>
<name>A0A140DU73_9FIRM</name>
<dbReference type="EC" id="3.6.5.n1" evidence="11 12"/>
<dbReference type="CDD" id="cd01890">
    <property type="entry name" value="LepA"/>
    <property type="match status" value="1"/>
</dbReference>
<dbReference type="InterPro" id="IPR000795">
    <property type="entry name" value="T_Tr_GTP-bd_dom"/>
</dbReference>
<dbReference type="PANTHER" id="PTHR43512">
    <property type="entry name" value="TRANSLATION FACTOR GUF1-RELATED"/>
    <property type="match status" value="1"/>
</dbReference>
<keyword evidence="2 12" id="KW-1003">Cell membrane</keyword>
<dbReference type="OrthoDB" id="9804431at2"/>
<dbReference type="GO" id="GO:0003924">
    <property type="term" value="F:GTPase activity"/>
    <property type="evidence" value="ECO:0007669"/>
    <property type="project" value="UniProtKB-UniRule"/>
</dbReference>
<evidence type="ECO:0000259" key="13">
    <source>
        <dbReference type="PROSITE" id="PS51722"/>
    </source>
</evidence>
<dbReference type="Gene3D" id="3.30.70.2570">
    <property type="entry name" value="Elongation factor 4, C-terminal domain"/>
    <property type="match status" value="1"/>
</dbReference>
<dbReference type="AlphaFoldDB" id="A0A140DU73"/>
<evidence type="ECO:0000256" key="12">
    <source>
        <dbReference type="HAMAP-Rule" id="MF_00071"/>
    </source>
</evidence>
<dbReference type="PROSITE" id="PS00301">
    <property type="entry name" value="G_TR_1"/>
    <property type="match status" value="1"/>
</dbReference>
<dbReference type="Gene3D" id="2.40.30.10">
    <property type="entry name" value="Translation factors"/>
    <property type="match status" value="1"/>
</dbReference>
<dbReference type="NCBIfam" id="TIGR01393">
    <property type="entry name" value="lepA"/>
    <property type="match status" value="1"/>
</dbReference>
<evidence type="ECO:0000256" key="2">
    <source>
        <dbReference type="ARBA" id="ARBA00022475"/>
    </source>
</evidence>
<dbReference type="Pfam" id="PF00009">
    <property type="entry name" value="GTP_EFTU"/>
    <property type="match status" value="1"/>
</dbReference>
<protein>
    <recommendedName>
        <fullName evidence="11 12">Elongation factor 4</fullName>
        <shortName evidence="12">EF-4</shortName>
        <ecNumber evidence="11 12">3.6.5.n1</ecNumber>
    </recommendedName>
    <alternativeName>
        <fullName evidence="12">Ribosomal back-translocase LepA</fullName>
    </alternativeName>
</protein>
<dbReference type="NCBIfam" id="TIGR00231">
    <property type="entry name" value="small_GTP"/>
    <property type="match status" value="1"/>
</dbReference>
<evidence type="ECO:0000256" key="11">
    <source>
        <dbReference type="ARBA" id="ARBA00066744"/>
    </source>
</evidence>
<dbReference type="InterPro" id="IPR038363">
    <property type="entry name" value="LepA_C_sf"/>
</dbReference>
<keyword evidence="4 12" id="KW-0378">Hydrolase</keyword>
<dbReference type="RefSeq" id="WP_067556249.1">
    <property type="nucleotide sequence ID" value="NZ_CAJTBG010000020.1"/>
</dbReference>
<dbReference type="FunFam" id="3.30.70.2570:FF:000001">
    <property type="entry name" value="Translation factor GUF1, mitochondrial"/>
    <property type="match status" value="1"/>
</dbReference>
<dbReference type="InterPro" id="IPR035647">
    <property type="entry name" value="EFG_III/V"/>
</dbReference>
<dbReference type="GO" id="GO:0043022">
    <property type="term" value="F:ribosome binding"/>
    <property type="evidence" value="ECO:0007669"/>
    <property type="project" value="UniProtKB-UniRule"/>
</dbReference>
<comment type="function">
    <text evidence="9 12">Required for accurate and efficient protein synthesis under certain stress conditions. May act as a fidelity factor of the translation reaction, by catalyzing a one-codon backward translocation of tRNAs on improperly translocated ribosomes. Back-translocation proceeds from a post-translocation (POST) complex to a pre-translocation (PRE) complex, thus giving elongation factor G a second chance to translocate the tRNAs correctly. Binds to ribosomes in a GTP-dependent manner.</text>
</comment>
<dbReference type="InterPro" id="IPR031157">
    <property type="entry name" value="G_TR_CS"/>
</dbReference>
<evidence type="ECO:0000256" key="1">
    <source>
        <dbReference type="ARBA" id="ARBA00005454"/>
    </source>
</evidence>
<comment type="similarity">
    <text evidence="1 12">Belongs to the TRAFAC class translation factor GTPase superfamily. Classic translation factor GTPase family. LepA subfamily.</text>
</comment>
<feature type="domain" description="Tr-type G" evidence="13">
    <location>
        <begin position="4"/>
        <end position="186"/>
    </location>
</feature>
<dbReference type="InterPro" id="IPR005225">
    <property type="entry name" value="Small_GTP-bd"/>
</dbReference>
<keyword evidence="5 12" id="KW-0648">Protein biosynthesis</keyword>
<dbReference type="SUPFAM" id="SSF54980">
    <property type="entry name" value="EF-G C-terminal domain-like"/>
    <property type="match status" value="2"/>
</dbReference>
<dbReference type="PRINTS" id="PR00315">
    <property type="entry name" value="ELONGATNFCT"/>
</dbReference>
<feature type="binding site" evidence="12">
    <location>
        <begin position="16"/>
        <end position="21"/>
    </location>
    <ligand>
        <name>GTP</name>
        <dbReference type="ChEBI" id="CHEBI:37565"/>
    </ligand>
</feature>
<accession>A0A140DU73</accession>
<dbReference type="InterPro" id="IPR027417">
    <property type="entry name" value="P-loop_NTPase"/>
</dbReference>
<keyword evidence="14" id="KW-0251">Elongation factor</keyword>
<keyword evidence="3 12" id="KW-0547">Nucleotide-binding</keyword>
<evidence type="ECO:0000256" key="10">
    <source>
        <dbReference type="ARBA" id="ARBA00061052"/>
    </source>
</evidence>
<sequence>MDQKNIRNFSIIAHIDHGKSTLADRILEMTDTVEKREMKDQILDSMDLERERGITIKLNAVQLVYHAKDGQDYLFHLIDTPGHVDFTYEVSRSLAACDGAVLVVDAAQGVQAQTLANVYLALDNDLEILPVLNKIDLPSAQPDVVKQEIEDLIGLDCSDAVEISAKSGLNVDQVLEEIVKRLPAPKGNRNKPLQALVFDSLYDPYRGVIAFVSIKNGTVKKGDRIRFMATGAEYEVTEVGVRTPKEVVEEQLNTGDVGWISAAIKNIEDVRVGDTITKADEPADQPLEGYKEMQPMVYAGLYPVDNARYEDLKDALAKLKLNDASLQFEPETSQALGFGFRCGFLGLLHMDVIEERLEREYNLNLIATSPSVIYKVYRTDGTVEDVDNPAALPPAQNIDHIEEPYVRAEIMVPKEYVGAIMDLCQKKRGEYIDMQVLDDVRMNLVYEMPLSEIIFDFFDKMKSSTKGYASFDYSFSRYKRSNLVKMDILLNGQVIDALSIIVHKDFAYNRGNAMTIKLKELIPKQQFEIPVQAAIGGKVIARTNIKALRKNVLAKCYGGDISRKKKLLEKQKEGKKRMKMVGSVEIPQEAFMAVLSMDDEG</sequence>
<evidence type="ECO:0000256" key="8">
    <source>
        <dbReference type="ARBA" id="ARBA00050293"/>
    </source>
</evidence>
<evidence type="ECO:0000313" key="15">
    <source>
        <dbReference type="Proteomes" id="UP000069771"/>
    </source>
</evidence>
<organism evidence="14 15">
    <name type="scientific">Faecalibaculum rodentium</name>
    <dbReference type="NCBI Taxonomy" id="1702221"/>
    <lineage>
        <taxon>Bacteria</taxon>
        <taxon>Bacillati</taxon>
        <taxon>Bacillota</taxon>
        <taxon>Erysipelotrichia</taxon>
        <taxon>Erysipelotrichales</taxon>
        <taxon>Erysipelotrichaceae</taxon>
        <taxon>Faecalibaculum</taxon>
    </lineage>
</organism>
<dbReference type="PROSITE" id="PS51722">
    <property type="entry name" value="G_TR_2"/>
    <property type="match status" value="1"/>
</dbReference>
<dbReference type="HAMAP" id="MF_00071">
    <property type="entry name" value="LepA"/>
    <property type="match status" value="1"/>
</dbReference>
<dbReference type="Gene3D" id="3.30.70.870">
    <property type="entry name" value="Elongation Factor G (Translational Gtpase), domain 3"/>
    <property type="match status" value="1"/>
</dbReference>
<gene>
    <name evidence="12" type="primary">lepA</name>
    <name evidence="14" type="ORF">AALO17_10660</name>
</gene>
<dbReference type="Gene3D" id="3.40.50.300">
    <property type="entry name" value="P-loop containing nucleotide triphosphate hydrolases"/>
    <property type="match status" value="1"/>
</dbReference>
<keyword evidence="7 12" id="KW-0472">Membrane</keyword>
<comment type="catalytic activity">
    <reaction evidence="8 12">
        <text>GTP + H2O = GDP + phosphate + H(+)</text>
        <dbReference type="Rhea" id="RHEA:19669"/>
        <dbReference type="ChEBI" id="CHEBI:15377"/>
        <dbReference type="ChEBI" id="CHEBI:15378"/>
        <dbReference type="ChEBI" id="CHEBI:37565"/>
        <dbReference type="ChEBI" id="CHEBI:43474"/>
        <dbReference type="ChEBI" id="CHEBI:58189"/>
        <dbReference type="EC" id="3.6.5.n1"/>
    </reaction>
</comment>
<keyword evidence="6 12" id="KW-0342">GTP-binding</keyword>
<dbReference type="CDD" id="cd03709">
    <property type="entry name" value="lepA_C"/>
    <property type="match status" value="1"/>
</dbReference>
<evidence type="ECO:0000256" key="7">
    <source>
        <dbReference type="ARBA" id="ARBA00023136"/>
    </source>
</evidence>
<comment type="similarity">
    <text evidence="10">Belongs to the GTP-binding elongation factor family. LepA subfamily.</text>
</comment>
<dbReference type="GO" id="GO:0005525">
    <property type="term" value="F:GTP binding"/>
    <property type="evidence" value="ECO:0007669"/>
    <property type="project" value="UniProtKB-UniRule"/>
</dbReference>
<dbReference type="FunFam" id="3.30.70.240:FF:000007">
    <property type="entry name" value="Translation factor GUF1, mitochondrial"/>
    <property type="match status" value="1"/>
</dbReference>
<dbReference type="PATRIC" id="fig|1702221.3.peg.1029"/>
<dbReference type="GeneID" id="78477835"/>
<dbReference type="CDD" id="cd16260">
    <property type="entry name" value="EF4_III"/>
    <property type="match status" value="1"/>
</dbReference>
<reference evidence="14 15" key="1">
    <citation type="journal article" date="2016" name="Gut Pathog.">
        <title>Whole genome sequencing of "Faecalibaculum rodentium" ALO17, isolated from C57BL/6J laboratory mouse feces.</title>
        <authorList>
            <person name="Lim S."/>
            <person name="Chang D.H."/>
            <person name="Ahn S."/>
            <person name="Kim B.C."/>
        </authorList>
    </citation>
    <scope>NUCLEOTIDE SEQUENCE [LARGE SCALE GENOMIC DNA]</scope>
    <source>
        <strain evidence="14 15">Alo17</strain>
    </source>
</reference>
<dbReference type="STRING" id="1702221.AALO17_10660"/>
<dbReference type="Proteomes" id="UP000069771">
    <property type="component" value="Chromosome"/>
</dbReference>
<dbReference type="InterPro" id="IPR006297">
    <property type="entry name" value="EF-4"/>
</dbReference>
<dbReference type="KEGG" id="fro:AALO17_10660"/>
<dbReference type="CDD" id="cd03699">
    <property type="entry name" value="EF4_II"/>
    <property type="match status" value="1"/>
</dbReference>
<dbReference type="InterPro" id="IPR013842">
    <property type="entry name" value="LepA_CTD"/>
</dbReference>
<dbReference type="Gene3D" id="3.30.70.240">
    <property type="match status" value="1"/>
</dbReference>
<evidence type="ECO:0000256" key="5">
    <source>
        <dbReference type="ARBA" id="ARBA00022917"/>
    </source>
</evidence>
<dbReference type="PANTHER" id="PTHR43512:SF4">
    <property type="entry name" value="TRANSLATION FACTOR GUF1 HOMOLOG, CHLOROPLASTIC"/>
    <property type="match status" value="1"/>
</dbReference>
<evidence type="ECO:0000256" key="6">
    <source>
        <dbReference type="ARBA" id="ARBA00023134"/>
    </source>
</evidence>
<evidence type="ECO:0000313" key="14">
    <source>
        <dbReference type="EMBL" id="AMK54200.1"/>
    </source>
</evidence>
<dbReference type="InterPro" id="IPR004161">
    <property type="entry name" value="EFTu-like_2"/>
</dbReference>
<evidence type="ECO:0000256" key="3">
    <source>
        <dbReference type="ARBA" id="ARBA00022741"/>
    </source>
</evidence>
<dbReference type="GO" id="GO:0005886">
    <property type="term" value="C:plasma membrane"/>
    <property type="evidence" value="ECO:0007669"/>
    <property type="project" value="UniProtKB-SubCell"/>
</dbReference>
<dbReference type="Pfam" id="PF06421">
    <property type="entry name" value="LepA_C"/>
    <property type="match status" value="1"/>
</dbReference>
<proteinExistence type="inferred from homology"/>
<feature type="binding site" evidence="12">
    <location>
        <begin position="133"/>
        <end position="136"/>
    </location>
    <ligand>
        <name>GTP</name>
        <dbReference type="ChEBI" id="CHEBI:37565"/>
    </ligand>
</feature>
<comment type="subcellular location">
    <subcellularLocation>
        <location evidence="12">Cell membrane</location>
        <topology evidence="12">Peripheral membrane protein</topology>
        <orientation evidence="12">Cytoplasmic side</orientation>
    </subcellularLocation>
</comment>
<dbReference type="SMART" id="SM00838">
    <property type="entry name" value="EFG_C"/>
    <property type="match status" value="1"/>
</dbReference>
<dbReference type="FunFam" id="2.40.30.10:FF:000015">
    <property type="entry name" value="Translation factor GUF1, mitochondrial"/>
    <property type="match status" value="1"/>
</dbReference>
<dbReference type="GO" id="GO:0003746">
    <property type="term" value="F:translation elongation factor activity"/>
    <property type="evidence" value="ECO:0007669"/>
    <property type="project" value="UniProtKB-UniRule"/>
</dbReference>
<dbReference type="SUPFAM" id="SSF52540">
    <property type="entry name" value="P-loop containing nucleoside triphosphate hydrolases"/>
    <property type="match status" value="1"/>
</dbReference>
<evidence type="ECO:0000256" key="9">
    <source>
        <dbReference type="ARBA" id="ARBA00057626"/>
    </source>
</evidence>
<dbReference type="Pfam" id="PF03144">
    <property type="entry name" value="GTP_EFTU_D2"/>
    <property type="match status" value="1"/>
</dbReference>
<dbReference type="GO" id="GO:0045727">
    <property type="term" value="P:positive regulation of translation"/>
    <property type="evidence" value="ECO:0007669"/>
    <property type="project" value="UniProtKB-UniRule"/>
</dbReference>
<dbReference type="EMBL" id="CP011391">
    <property type="protein sequence ID" value="AMK54200.1"/>
    <property type="molecule type" value="Genomic_DNA"/>
</dbReference>
<dbReference type="InterPro" id="IPR000640">
    <property type="entry name" value="EFG_V-like"/>
</dbReference>
<dbReference type="FunFam" id="3.30.70.870:FF:000004">
    <property type="entry name" value="Translation factor GUF1, mitochondrial"/>
    <property type="match status" value="1"/>
</dbReference>